<dbReference type="InterPro" id="IPR018550">
    <property type="entry name" value="Lipid-A_deacylase-rel"/>
</dbReference>
<evidence type="ECO:0000256" key="1">
    <source>
        <dbReference type="SAM" id="SignalP"/>
    </source>
</evidence>
<organism evidence="2 3">
    <name type="scientific">Halomonas flagellata</name>
    <dbReference type="NCBI Taxonomy" id="2920385"/>
    <lineage>
        <taxon>Bacteria</taxon>
        <taxon>Pseudomonadati</taxon>
        <taxon>Pseudomonadota</taxon>
        <taxon>Gammaproteobacteria</taxon>
        <taxon>Oceanospirillales</taxon>
        <taxon>Halomonadaceae</taxon>
        <taxon>Halomonas</taxon>
    </lineage>
</organism>
<keyword evidence="1" id="KW-0732">Signal</keyword>
<reference evidence="2 3" key="1">
    <citation type="submission" date="2022-02" db="EMBL/GenBank/DDBJ databases">
        <title>Halomonas fukangensis sp. nov., a halophilic bacterium isolated from a bulk soil of Kalidium foliatum at Fukang.</title>
        <authorList>
            <person name="Huang Y."/>
        </authorList>
    </citation>
    <scope>NUCLEOTIDE SEQUENCE [LARGE SCALE GENOMIC DNA]</scope>
    <source>
        <strain evidence="2 3">EGI 63088</strain>
    </source>
</reference>
<dbReference type="EMBL" id="JAKVPY010000008">
    <property type="protein sequence ID" value="MCH4563241.1"/>
    <property type="molecule type" value="Genomic_DNA"/>
</dbReference>
<keyword evidence="2" id="KW-0378">Hydrolase</keyword>
<feature type="chain" id="PRO_5045720046" evidence="1">
    <location>
        <begin position="29"/>
        <end position="172"/>
    </location>
</feature>
<dbReference type="RefSeq" id="WP_240567958.1">
    <property type="nucleotide sequence ID" value="NZ_JAKVPY010000008.1"/>
</dbReference>
<dbReference type="Proteomes" id="UP001202117">
    <property type="component" value="Unassembled WGS sequence"/>
</dbReference>
<gene>
    <name evidence="2" type="ORF">MKP05_08865</name>
</gene>
<name>A0ABS9RTR5_9GAMM</name>
<keyword evidence="3" id="KW-1185">Reference proteome</keyword>
<evidence type="ECO:0000313" key="2">
    <source>
        <dbReference type="EMBL" id="MCH4563241.1"/>
    </source>
</evidence>
<comment type="caution">
    <text evidence="2">The sequence shown here is derived from an EMBL/GenBank/DDBJ whole genome shotgun (WGS) entry which is preliminary data.</text>
</comment>
<dbReference type="Gene3D" id="2.40.160.20">
    <property type="match status" value="1"/>
</dbReference>
<sequence length="172" mass="18600">MNVSPLPALTLAVALALLSLIMTTDAYADPSLELGSTSVSTPALRVTLDRDYDLSHWHPQLSLRLATGVLLLPGDDEDDNAAWVLTPAFRYTFAGERSIFVEGSVGAGLFLNTRVESRELSTAFQFESRIATGVKLGKGGELGISAVHYSNAHIKPPNNGLEAYSVTYRHPW</sequence>
<dbReference type="GO" id="GO:0016787">
    <property type="term" value="F:hydrolase activity"/>
    <property type="evidence" value="ECO:0007669"/>
    <property type="project" value="UniProtKB-KW"/>
</dbReference>
<evidence type="ECO:0000313" key="3">
    <source>
        <dbReference type="Proteomes" id="UP001202117"/>
    </source>
</evidence>
<feature type="signal peptide" evidence="1">
    <location>
        <begin position="1"/>
        <end position="28"/>
    </location>
</feature>
<protein>
    <submittedName>
        <fullName evidence="2">Acyloxyacyl hydrolase</fullName>
    </submittedName>
</protein>
<dbReference type="Pfam" id="PF09411">
    <property type="entry name" value="PagL"/>
    <property type="match status" value="1"/>
</dbReference>
<accession>A0ABS9RTR5</accession>
<proteinExistence type="predicted"/>